<evidence type="ECO:0000256" key="2">
    <source>
        <dbReference type="ARBA" id="ARBA00022692"/>
    </source>
</evidence>
<evidence type="ECO:0000256" key="3">
    <source>
        <dbReference type="ARBA" id="ARBA00022989"/>
    </source>
</evidence>
<evidence type="ECO:0000256" key="6">
    <source>
        <dbReference type="ARBA" id="ARBA00049011"/>
    </source>
</evidence>
<keyword evidence="4 7" id="KW-0472">Membrane</keyword>
<feature type="transmembrane region" description="Helical" evidence="7">
    <location>
        <begin position="82"/>
        <end position="101"/>
    </location>
</feature>
<feature type="transmembrane region" description="Helical" evidence="7">
    <location>
        <begin position="16"/>
        <end position="41"/>
    </location>
</feature>
<keyword evidence="10" id="KW-1185">Reference proteome</keyword>
<feature type="domain" description="Major facilitator superfamily (MFS) profile" evidence="8">
    <location>
        <begin position="1"/>
        <end position="176"/>
    </location>
</feature>
<accession>A0AAD8NC93</accession>
<gene>
    <name evidence="9" type="ORF">POM88_002731</name>
</gene>
<evidence type="ECO:0000259" key="8">
    <source>
        <dbReference type="PROSITE" id="PS50850"/>
    </source>
</evidence>
<dbReference type="PANTHER" id="PTHR24064">
    <property type="entry name" value="SOLUTE CARRIER FAMILY 22 MEMBER"/>
    <property type="match status" value="1"/>
</dbReference>
<protein>
    <submittedName>
        <fullName evidence="9">MFS domain-containing protein</fullName>
    </submittedName>
</protein>
<keyword evidence="3 7" id="KW-1133">Transmembrane helix</keyword>
<evidence type="ECO:0000313" key="10">
    <source>
        <dbReference type="Proteomes" id="UP001237642"/>
    </source>
</evidence>
<name>A0AAD8NC93_9APIA</name>
<reference evidence="9" key="1">
    <citation type="submission" date="2023-02" db="EMBL/GenBank/DDBJ databases">
        <title>Genome of toxic invasive species Heracleum sosnowskyi carries increased number of genes despite the absence of recent whole-genome duplications.</title>
        <authorList>
            <person name="Schelkunov M."/>
            <person name="Shtratnikova V."/>
            <person name="Makarenko M."/>
            <person name="Klepikova A."/>
            <person name="Omelchenko D."/>
            <person name="Novikova G."/>
            <person name="Obukhova E."/>
            <person name="Bogdanov V."/>
            <person name="Penin A."/>
            <person name="Logacheva M."/>
        </authorList>
    </citation>
    <scope>NUCLEOTIDE SEQUENCE</scope>
    <source>
        <strain evidence="9">Hsosn_3</strain>
        <tissue evidence="9">Leaf</tissue>
    </source>
</reference>
<dbReference type="AlphaFoldDB" id="A0AAD8NC93"/>
<comment type="subcellular location">
    <subcellularLocation>
        <location evidence="1">Membrane</location>
        <topology evidence="1">Multi-pass membrane protein</topology>
    </subcellularLocation>
</comment>
<organism evidence="9 10">
    <name type="scientific">Heracleum sosnowskyi</name>
    <dbReference type="NCBI Taxonomy" id="360622"/>
    <lineage>
        <taxon>Eukaryota</taxon>
        <taxon>Viridiplantae</taxon>
        <taxon>Streptophyta</taxon>
        <taxon>Embryophyta</taxon>
        <taxon>Tracheophyta</taxon>
        <taxon>Spermatophyta</taxon>
        <taxon>Magnoliopsida</taxon>
        <taxon>eudicotyledons</taxon>
        <taxon>Gunneridae</taxon>
        <taxon>Pentapetalae</taxon>
        <taxon>asterids</taxon>
        <taxon>campanulids</taxon>
        <taxon>Apiales</taxon>
        <taxon>Apiaceae</taxon>
        <taxon>Apioideae</taxon>
        <taxon>apioid superclade</taxon>
        <taxon>Tordylieae</taxon>
        <taxon>Tordyliinae</taxon>
        <taxon>Heracleum</taxon>
    </lineage>
</organism>
<keyword evidence="2 7" id="KW-0812">Transmembrane</keyword>
<comment type="caution">
    <text evidence="9">The sequence shown here is derived from an EMBL/GenBank/DDBJ whole genome shotgun (WGS) entry which is preliminary data.</text>
</comment>
<feature type="transmembrane region" description="Helical" evidence="7">
    <location>
        <begin position="53"/>
        <end position="76"/>
    </location>
</feature>
<dbReference type="Gene3D" id="1.20.1250.20">
    <property type="entry name" value="MFS general substrate transporter like domains"/>
    <property type="match status" value="1"/>
</dbReference>
<dbReference type="InterPro" id="IPR036259">
    <property type="entry name" value="MFS_trans_sf"/>
</dbReference>
<dbReference type="GO" id="GO:0022857">
    <property type="term" value="F:transmembrane transporter activity"/>
    <property type="evidence" value="ECO:0007669"/>
    <property type="project" value="InterPro"/>
</dbReference>
<evidence type="ECO:0000313" key="9">
    <source>
        <dbReference type="EMBL" id="KAK1403126.1"/>
    </source>
</evidence>
<evidence type="ECO:0000256" key="1">
    <source>
        <dbReference type="ARBA" id="ARBA00004141"/>
    </source>
</evidence>
<proteinExistence type="inferred from homology"/>
<dbReference type="Proteomes" id="UP001237642">
    <property type="component" value="Unassembled WGS sequence"/>
</dbReference>
<evidence type="ECO:0000256" key="4">
    <source>
        <dbReference type="ARBA" id="ARBA00023136"/>
    </source>
</evidence>
<dbReference type="PROSITE" id="PS50850">
    <property type="entry name" value="MFS"/>
    <property type="match status" value="1"/>
</dbReference>
<dbReference type="SUPFAM" id="SSF103473">
    <property type="entry name" value="MFS general substrate transporter"/>
    <property type="match status" value="1"/>
</dbReference>
<reference evidence="9" key="2">
    <citation type="submission" date="2023-05" db="EMBL/GenBank/DDBJ databases">
        <authorList>
            <person name="Schelkunov M.I."/>
        </authorList>
    </citation>
    <scope>NUCLEOTIDE SEQUENCE</scope>
    <source>
        <strain evidence="9">Hsosn_3</strain>
        <tissue evidence="9">Leaf</tissue>
    </source>
</reference>
<comment type="similarity">
    <text evidence="5">Belongs to the major facilitator superfamily. Phosphate:H(+) symporter (TC 2.A.1.9) family.</text>
</comment>
<dbReference type="EMBL" id="JAUIZM010000001">
    <property type="protein sequence ID" value="KAK1403126.1"/>
    <property type="molecule type" value="Genomic_DNA"/>
</dbReference>
<evidence type="ECO:0000256" key="7">
    <source>
        <dbReference type="SAM" id="Phobius"/>
    </source>
</evidence>
<dbReference type="InterPro" id="IPR020846">
    <property type="entry name" value="MFS_dom"/>
</dbReference>
<dbReference type="Pfam" id="PF00083">
    <property type="entry name" value="Sugar_tr"/>
    <property type="match status" value="1"/>
</dbReference>
<sequence length="176" mass="20167">MLTSITTFLTSLSPNIWVYALLRFASGFVRCGIGIGSLVLATEAVRRKWRGQVGQYGFFQFTNGFLTLISIVYPYRTNWRKIYQVISIFPLVYSVLVIPFISESPRWLAVKGRKKEALDVLRRYARLNGKELPQNINLSEPSSGHNKISLWSTKWAAARMILQEWATARMKQDTNS</sequence>
<evidence type="ECO:0000256" key="5">
    <source>
        <dbReference type="ARBA" id="ARBA00044504"/>
    </source>
</evidence>
<comment type="catalytic activity">
    <reaction evidence="6">
        <text>phosphate(in) + H(+)(in) = phosphate(out) + H(+)(out)</text>
        <dbReference type="Rhea" id="RHEA:29939"/>
        <dbReference type="ChEBI" id="CHEBI:15378"/>
        <dbReference type="ChEBI" id="CHEBI:43474"/>
    </reaction>
    <physiologicalReaction direction="right-to-left" evidence="6">
        <dbReference type="Rhea" id="RHEA:29941"/>
    </physiologicalReaction>
</comment>
<dbReference type="InterPro" id="IPR005828">
    <property type="entry name" value="MFS_sugar_transport-like"/>
</dbReference>
<dbReference type="GO" id="GO:0016020">
    <property type="term" value="C:membrane"/>
    <property type="evidence" value="ECO:0007669"/>
    <property type="project" value="UniProtKB-SubCell"/>
</dbReference>